<accession>A0A919B1A7</accession>
<dbReference type="Gene3D" id="1.10.8.60">
    <property type="match status" value="2"/>
</dbReference>
<dbReference type="Pfam" id="PF17866">
    <property type="entry name" value="AAA_lid_6"/>
    <property type="match status" value="2"/>
</dbReference>
<reference evidence="6" key="1">
    <citation type="journal article" date="2014" name="Int. J. Syst. Evol. Microbiol.">
        <title>Complete genome sequence of Corynebacterium casei LMG S-19264T (=DSM 44701T), isolated from a smear-ripened cheese.</title>
        <authorList>
            <consortium name="US DOE Joint Genome Institute (JGI-PGF)"/>
            <person name="Walter F."/>
            <person name="Albersmeier A."/>
            <person name="Kalinowski J."/>
            <person name="Ruckert C."/>
        </authorList>
    </citation>
    <scope>NUCLEOTIDE SEQUENCE</scope>
    <source>
        <strain evidence="6">JCM 4477</strain>
    </source>
</reference>
<dbReference type="InterPro" id="IPR000641">
    <property type="entry name" value="CbxX/CfxQ"/>
</dbReference>
<feature type="region of interest" description="Disordered" evidence="4">
    <location>
        <begin position="493"/>
        <end position="555"/>
    </location>
</feature>
<dbReference type="InterPro" id="IPR039448">
    <property type="entry name" value="Beta_helix"/>
</dbReference>
<dbReference type="Gene3D" id="3.40.50.300">
    <property type="entry name" value="P-loop containing nucleotide triphosphate hydrolases"/>
    <property type="match status" value="2"/>
</dbReference>
<feature type="domain" description="AAA+ ATPase" evidence="5">
    <location>
        <begin position="597"/>
        <end position="738"/>
    </location>
</feature>
<evidence type="ECO:0000259" key="5">
    <source>
        <dbReference type="SMART" id="SM00382"/>
    </source>
</evidence>
<dbReference type="GO" id="GO:0016887">
    <property type="term" value="F:ATP hydrolysis activity"/>
    <property type="evidence" value="ECO:0007669"/>
    <property type="project" value="InterPro"/>
</dbReference>
<dbReference type="SUPFAM" id="SSF52540">
    <property type="entry name" value="P-loop containing nucleoside triphosphate hydrolases"/>
    <property type="match status" value="2"/>
</dbReference>
<dbReference type="SMART" id="SM00710">
    <property type="entry name" value="PbH1"/>
    <property type="match status" value="17"/>
</dbReference>
<keyword evidence="2" id="KW-0547">Nucleotide-binding</keyword>
<dbReference type="CDD" id="cd00009">
    <property type="entry name" value="AAA"/>
    <property type="match status" value="1"/>
</dbReference>
<dbReference type="InterPro" id="IPR003593">
    <property type="entry name" value="AAA+_ATPase"/>
</dbReference>
<name>A0A919B1A7_9ACTN</name>
<feature type="compositionally biased region" description="Polar residues" evidence="4">
    <location>
        <begin position="493"/>
        <end position="502"/>
    </location>
</feature>
<evidence type="ECO:0000256" key="3">
    <source>
        <dbReference type="ARBA" id="ARBA00022840"/>
    </source>
</evidence>
<evidence type="ECO:0000313" key="6">
    <source>
        <dbReference type="EMBL" id="GHF34369.1"/>
    </source>
</evidence>
<dbReference type="FunFam" id="3.40.50.300:FF:000216">
    <property type="entry name" value="Type VII secretion ATPase EccA"/>
    <property type="match status" value="2"/>
</dbReference>
<proteinExistence type="inferred from homology"/>
<dbReference type="AlphaFoldDB" id="A0A919B1A7"/>
<dbReference type="EMBL" id="BNBI01000024">
    <property type="protein sequence ID" value="GHF34369.1"/>
    <property type="molecule type" value="Genomic_DNA"/>
</dbReference>
<keyword evidence="7" id="KW-1185">Reference proteome</keyword>
<keyword evidence="3" id="KW-0067">ATP-binding</keyword>
<organism evidence="6 7">
    <name type="scientific">Streptomyces fumanus</name>
    <dbReference type="NCBI Taxonomy" id="67302"/>
    <lineage>
        <taxon>Bacteria</taxon>
        <taxon>Bacillati</taxon>
        <taxon>Actinomycetota</taxon>
        <taxon>Actinomycetes</taxon>
        <taxon>Kitasatosporales</taxon>
        <taxon>Streptomycetaceae</taxon>
        <taxon>Streptomyces</taxon>
    </lineage>
</organism>
<evidence type="ECO:0000313" key="7">
    <source>
        <dbReference type="Proteomes" id="UP000630718"/>
    </source>
</evidence>
<dbReference type="PRINTS" id="PR00819">
    <property type="entry name" value="CBXCFQXSUPER"/>
</dbReference>
<protein>
    <recommendedName>
        <fullName evidence="5">AAA+ ATPase domain-containing protein</fullName>
    </recommendedName>
</protein>
<sequence length="1105" mass="117323">MARQLLTVNPERTEGFRTIADALAQARTGALIRVGPGRYPENLTVRTRVTIVAEGEPGSVEICPRRGAAVTLVADAVMLTDLTLRGGDKEVPVVDAPRGQVAMDNCTVIGSGWTAVLARQSGSVAMRHCRVTNTHGAGVVDTAPTASVIEHCVIENLGTSALVLSEEARTTVRDCVLRAARGNGVLANGDAAGTIENCDISGTEKPAIALEGNSATSLAHITVHDVEVGVYVTSDARPVLDDVTVTTSSGPAIALAEGGDPLVRNCRTARTKGGALLVTDRSRGTFEDCEFVSSTAPAVRVTQHSTPTLSRIVVRGSDGPRAAVQLSDQCAPEIDRLDVLDAAGAGILVDSGALPYVRHARVTRPAAHGIEVTEDAGGRFEHCTVLEPGGHALYVADGGRPTLSDSSLLQGAQAGIALAADATATVRDCVIEECAGCGVMVDRDARLQMLRTRITGARAHGVRVADGGRAELDRTDITGCSGDGLRAAGTSQVTVTGGSASGNKGAGLRQSPLGDGVQVDGVTSSDNGEPDQWGPPEEPQEESSGRARSAKKKDDGPLAELERLIGLDGVKQQVRALVNLNQLTQRRIQLGMPVPTSSRHLIFAGPPGTGKTTVARLYGAILAQLGFLTSGHIVEVSRADLVAQVIGGTAIKTTEAFNKALGGVLFVDEAYTLLSDSKGSGADFGKEAIDTLVKLMEDHRDEVVVVAAGYTAEMRDFLAANPGLASRFTRTIEFANYSVPELVTITESMCEKLQYELAPDTPRALAELYERMPKDAAFGNARAARGVFEDMLDRQATRLAGMTDPTERDLRLLLPEDVSEAAADDRPAPGDRRELLDRLNGMVGLAAVKREVTDLVSLLATAREREAAGLPVPQIGQHLIFSGSPGTGKTTVARLYAELLHSLGVLERGQLVEVSRADLVGRYVGHTAQLTREVFERALGGVLFIDEAYTLTPAGASSDFGQEAVDTLLKLMEDHRKDVVVIAAGYTREMQRFLASNPGLSSRFTRFVEFEDYTTDELLTISENMATALGYECPEPTRRMLRAVIDALPRDRAFGNARTARQLLETMMTRQARRLSTTAARSIDDLRMLLPEDLPEQPELSGPAR</sequence>
<dbReference type="InterPro" id="IPR006626">
    <property type="entry name" value="PbH1"/>
</dbReference>
<dbReference type="PANTHER" id="PTHR43392">
    <property type="entry name" value="AAA-TYPE ATPASE FAMILY PROTEIN / ANKYRIN REPEAT FAMILY PROTEIN"/>
    <property type="match status" value="1"/>
</dbReference>
<dbReference type="SUPFAM" id="SSF51126">
    <property type="entry name" value="Pectin lyase-like"/>
    <property type="match status" value="3"/>
</dbReference>
<dbReference type="PANTHER" id="PTHR43392:SF2">
    <property type="entry name" value="AAA-TYPE ATPASE FAMILY PROTEIN _ ANKYRIN REPEAT FAMILY PROTEIN"/>
    <property type="match status" value="1"/>
</dbReference>
<dbReference type="SMART" id="SM00382">
    <property type="entry name" value="AAA"/>
    <property type="match status" value="2"/>
</dbReference>
<dbReference type="Pfam" id="PF13229">
    <property type="entry name" value="Beta_helix"/>
    <property type="match status" value="2"/>
</dbReference>
<evidence type="ECO:0000256" key="4">
    <source>
        <dbReference type="SAM" id="MobiDB-lite"/>
    </source>
</evidence>
<feature type="domain" description="AAA+ ATPase" evidence="5">
    <location>
        <begin position="875"/>
        <end position="1014"/>
    </location>
</feature>
<dbReference type="InterPro" id="IPR050773">
    <property type="entry name" value="CbxX/CfxQ_RuBisCO_ESX"/>
</dbReference>
<dbReference type="InterPro" id="IPR011050">
    <property type="entry name" value="Pectin_lyase_fold/virulence"/>
</dbReference>
<dbReference type="Pfam" id="PF00004">
    <property type="entry name" value="AAA"/>
    <property type="match status" value="2"/>
</dbReference>
<evidence type="ECO:0000256" key="2">
    <source>
        <dbReference type="ARBA" id="ARBA00022741"/>
    </source>
</evidence>
<dbReference type="InterPro" id="IPR012334">
    <property type="entry name" value="Pectin_lyas_fold"/>
</dbReference>
<dbReference type="Proteomes" id="UP000630718">
    <property type="component" value="Unassembled WGS sequence"/>
</dbReference>
<dbReference type="RefSeq" id="WP_190208504.1">
    <property type="nucleotide sequence ID" value="NZ_BNBI01000024.1"/>
</dbReference>
<dbReference type="Gene3D" id="2.160.20.10">
    <property type="entry name" value="Single-stranded right-handed beta-helix, Pectin lyase-like"/>
    <property type="match status" value="3"/>
</dbReference>
<dbReference type="InterPro" id="IPR003959">
    <property type="entry name" value="ATPase_AAA_core"/>
</dbReference>
<reference evidence="6" key="2">
    <citation type="submission" date="2020-09" db="EMBL/GenBank/DDBJ databases">
        <authorList>
            <person name="Sun Q."/>
            <person name="Ohkuma M."/>
        </authorList>
    </citation>
    <scope>NUCLEOTIDE SEQUENCE</scope>
    <source>
        <strain evidence="6">JCM 4477</strain>
    </source>
</reference>
<gene>
    <name evidence="6" type="ORF">GCM10018772_70020</name>
</gene>
<comment type="similarity">
    <text evidence="1">Belongs to the CbxX/CfxQ family.</text>
</comment>
<dbReference type="InterPro" id="IPR027417">
    <property type="entry name" value="P-loop_NTPase"/>
</dbReference>
<dbReference type="GO" id="GO:0005524">
    <property type="term" value="F:ATP binding"/>
    <property type="evidence" value="ECO:0007669"/>
    <property type="project" value="UniProtKB-KW"/>
</dbReference>
<dbReference type="InterPro" id="IPR041627">
    <property type="entry name" value="AAA_lid_6"/>
</dbReference>
<evidence type="ECO:0000256" key="1">
    <source>
        <dbReference type="ARBA" id="ARBA00010378"/>
    </source>
</evidence>
<comment type="caution">
    <text evidence="6">The sequence shown here is derived from an EMBL/GenBank/DDBJ whole genome shotgun (WGS) entry which is preliminary data.</text>
</comment>